<accession>A0A3B0ZAS1</accession>
<evidence type="ECO:0000259" key="1">
    <source>
        <dbReference type="Pfam" id="PF12146"/>
    </source>
</evidence>
<reference evidence="2" key="1">
    <citation type="submission" date="2018-06" db="EMBL/GenBank/DDBJ databases">
        <authorList>
            <person name="Zhirakovskaya E."/>
        </authorList>
    </citation>
    <scope>NUCLEOTIDE SEQUENCE</scope>
</reference>
<dbReference type="PANTHER" id="PTHR46438:SF11">
    <property type="entry name" value="LIPASE-RELATED"/>
    <property type="match status" value="1"/>
</dbReference>
<dbReference type="SUPFAM" id="SSF53474">
    <property type="entry name" value="alpha/beta-Hydrolases"/>
    <property type="match status" value="1"/>
</dbReference>
<feature type="domain" description="Serine aminopeptidase S33" evidence="1">
    <location>
        <begin position="527"/>
        <end position="746"/>
    </location>
</feature>
<organism evidence="2">
    <name type="scientific">hydrothermal vent metagenome</name>
    <dbReference type="NCBI Taxonomy" id="652676"/>
    <lineage>
        <taxon>unclassified sequences</taxon>
        <taxon>metagenomes</taxon>
        <taxon>ecological metagenomes</taxon>
    </lineage>
</organism>
<dbReference type="InterPro" id="IPR022742">
    <property type="entry name" value="Hydrolase_4"/>
</dbReference>
<dbReference type="AlphaFoldDB" id="A0A3B0ZAS1"/>
<sequence length="768" mass="87408">MKPNYAEDTFNISQARYEWSIRVFSTLKKILSINIKMHHGEDQLQDGSIFVFNHFARFETFIPQYLMHQEVGAICRSVASAEFFEEADTLSDYLCSVGAVPNNYTHLLPFLAEEILRERKVIIFPEGGMVKDRRVLDKCGNYSVYSPTARERRKHHTGAAVLAMMLEGFKSGIRIAEQRQDYELLDTWAERLRIESRAALLTQIHKPTLIIPSNITFFPIRVSDNMLRKGVDLFSGGLGRHSSEELLVEGNLLLKNTDMDIRLGVPVTTSEHWNRWDRKFTDIAVREAESMAAFFGMGQQDNNMIEKILGRSLKKKVLKVRNEYMHKVYASVTINLSHLASRLIYLLIQNKKTEIDKILFHKILYLAVKKVQVASQVHLHRSLLNPDAYSGLLEGNAPDVLKFIEASEQKNLIETTDHSYRFLDKLGAQQSFHEIRLENLISVYANEAHPVTEVTEAIEQAIKQAQKIKQDELSQLRFDDECISYQWDMQLFDKPRYLEINKQETATQSAAPYLLRSSLLMSPRKSRVGILLVHGFLSSPAELRPLADELNGLGYTCMGVRLKGHGTSPWDLRSRKWTDWLQSVRHNYAILSELVDSVIIVGFSTGGALALSLASERPEKLAGVVPVSSPLKFMDKSFMLVPLVHGANQITRWIPAFEGVMPFRYNDPENPDINYRNIPFHSLYELKCFVGEYVRCLSNVTVPVCLIQGTQDPVVDPASSELIQRALVNANTELVWVKSERHGILHASLSEAKTHLIDFIKINGDIHA</sequence>
<protein>
    <recommendedName>
        <fullName evidence="1">Serine aminopeptidase S33 domain-containing protein</fullName>
    </recommendedName>
</protein>
<name>A0A3B0ZAS1_9ZZZZ</name>
<dbReference type="EMBL" id="UOFO01000149">
    <property type="protein sequence ID" value="VAW88641.1"/>
    <property type="molecule type" value="Genomic_DNA"/>
</dbReference>
<dbReference type="InterPro" id="IPR029058">
    <property type="entry name" value="AB_hydrolase_fold"/>
</dbReference>
<evidence type="ECO:0000313" key="2">
    <source>
        <dbReference type="EMBL" id="VAW88641.1"/>
    </source>
</evidence>
<dbReference type="Gene3D" id="3.40.50.1820">
    <property type="entry name" value="alpha/beta hydrolase"/>
    <property type="match status" value="1"/>
</dbReference>
<dbReference type="PANTHER" id="PTHR46438">
    <property type="entry name" value="ALPHA/BETA-HYDROLASES SUPERFAMILY PROTEIN"/>
    <property type="match status" value="1"/>
</dbReference>
<dbReference type="Pfam" id="PF12146">
    <property type="entry name" value="Hydrolase_4"/>
    <property type="match status" value="1"/>
</dbReference>
<gene>
    <name evidence="2" type="ORF">MNBD_GAMMA16-1173</name>
</gene>
<proteinExistence type="predicted"/>